<evidence type="ECO:0000256" key="5">
    <source>
        <dbReference type="ARBA" id="ARBA00021006"/>
    </source>
</evidence>
<feature type="transmembrane region" description="Helical" evidence="17">
    <location>
        <begin position="21"/>
        <end position="48"/>
    </location>
</feature>
<evidence type="ECO:0000256" key="2">
    <source>
        <dbReference type="ARBA" id="ARBA00004225"/>
    </source>
</evidence>
<evidence type="ECO:0000256" key="8">
    <source>
        <dbReference type="ARBA" id="ARBA00022692"/>
    </source>
</evidence>
<dbReference type="InterPro" id="IPR001750">
    <property type="entry name" value="ND/Mrp_TM"/>
</dbReference>
<accession>A8VTX0</accession>
<dbReference type="GO" id="GO:0008137">
    <property type="term" value="F:NADH dehydrogenase (ubiquinone) activity"/>
    <property type="evidence" value="ECO:0007669"/>
    <property type="project" value="UniProtKB-UniRule"/>
</dbReference>
<dbReference type="CTD" id="4538"/>
<feature type="transmembrane region" description="Helical" evidence="17">
    <location>
        <begin position="403"/>
        <end position="424"/>
    </location>
</feature>
<comment type="subcellular location">
    <subcellularLocation>
        <location evidence="2 17">Mitochondrion membrane</location>
        <topology evidence="2 17">Multi-pass membrane protein</topology>
    </subcellularLocation>
</comment>
<evidence type="ECO:0000256" key="14">
    <source>
        <dbReference type="ARBA" id="ARBA00023128"/>
    </source>
</evidence>
<evidence type="ECO:0000256" key="11">
    <source>
        <dbReference type="ARBA" id="ARBA00022989"/>
    </source>
</evidence>
<dbReference type="PRINTS" id="PR01437">
    <property type="entry name" value="NUOXDRDTASE4"/>
</dbReference>
<geneLocation type="mitochondrion" evidence="19"/>
<comment type="similarity">
    <text evidence="3 17">Belongs to the complex I subunit 4 family.</text>
</comment>
<sequence>MFLSSILAMSPLYIYSLFKEIYFSCYASIIVMMFLCSNSSVPIIFNWSMEMGKFALWMIIMMFWSSMLINLKFSSQSKLMISAGVVIYLFFSTSSIIVMYSMFELSLIPILYIIYSQGLNPERIRAGMFLLIYTVMASIPLLYSLISISPKIYSLNMPLLSYSFEFSSFMAIGITLAFLVKMPLFLFHSWLPKAHVEAPVEGSVFLAAVMLKMGSFGLIKMMSIISWKSNALFPLMIISLSLIGSIMSAVMILFTDDLKKMVALSSVSHMNFSIASIFLNKIISFKACMIVMISHGLSSMGLFFFVTDVYKSVGSRSLAITKGLVSKSSFMTILSLLLWMGAMGLPPMISFKGEFFSISTLLSLSMLTLIFIFLFMIISSSYSMMCFIYLAHSSHKSVGNIQFSLASGLKLVSCIIPMMLLFFFSESICPQMVM</sequence>
<keyword evidence="11 17" id="KW-1133">Transmembrane helix</keyword>
<keyword evidence="7 17" id="KW-0679">Respiratory chain</keyword>
<keyword evidence="12 17" id="KW-0520">NAD</keyword>
<keyword evidence="9" id="KW-1278">Translocase</keyword>
<proteinExistence type="inferred from homology"/>
<feature type="transmembrane region" description="Helical" evidence="17">
    <location>
        <begin position="202"/>
        <end position="219"/>
    </location>
</feature>
<evidence type="ECO:0000259" key="18">
    <source>
        <dbReference type="Pfam" id="PF00361"/>
    </source>
</evidence>
<evidence type="ECO:0000256" key="3">
    <source>
        <dbReference type="ARBA" id="ARBA00009025"/>
    </source>
</evidence>
<comment type="catalytic activity">
    <reaction evidence="16 17">
        <text>a ubiquinone + NADH + 5 H(+)(in) = a ubiquinol + NAD(+) + 4 H(+)(out)</text>
        <dbReference type="Rhea" id="RHEA:29091"/>
        <dbReference type="Rhea" id="RHEA-COMP:9565"/>
        <dbReference type="Rhea" id="RHEA-COMP:9566"/>
        <dbReference type="ChEBI" id="CHEBI:15378"/>
        <dbReference type="ChEBI" id="CHEBI:16389"/>
        <dbReference type="ChEBI" id="CHEBI:17976"/>
        <dbReference type="ChEBI" id="CHEBI:57540"/>
        <dbReference type="ChEBI" id="CHEBI:57945"/>
        <dbReference type="EC" id="7.1.1.2"/>
    </reaction>
</comment>
<dbReference type="InterPro" id="IPR003918">
    <property type="entry name" value="NADH_UbQ_OxRdtase"/>
</dbReference>
<gene>
    <name evidence="19" type="primary">ND4</name>
</gene>
<keyword evidence="6 17" id="KW-0813">Transport</keyword>
<evidence type="ECO:0000256" key="7">
    <source>
        <dbReference type="ARBA" id="ARBA00022660"/>
    </source>
</evidence>
<keyword evidence="8 17" id="KW-0812">Transmembrane</keyword>
<evidence type="ECO:0000256" key="1">
    <source>
        <dbReference type="ARBA" id="ARBA00003257"/>
    </source>
</evidence>
<feature type="transmembrane region" description="Helical" evidence="17">
    <location>
        <begin position="287"/>
        <end position="310"/>
    </location>
</feature>
<feature type="transmembrane region" description="Helical" evidence="17">
    <location>
        <begin position="54"/>
        <end position="73"/>
    </location>
</feature>
<keyword evidence="13 17" id="KW-0830">Ubiquinone</keyword>
<dbReference type="EC" id="7.1.1.2" evidence="4 17"/>
<dbReference type="GeneID" id="74190162"/>
<feature type="transmembrane region" description="Helical" evidence="17">
    <location>
        <begin position="330"/>
        <end position="349"/>
    </location>
</feature>
<evidence type="ECO:0000256" key="12">
    <source>
        <dbReference type="ARBA" id="ARBA00023027"/>
    </source>
</evidence>
<dbReference type="GO" id="GO:0031966">
    <property type="term" value="C:mitochondrial membrane"/>
    <property type="evidence" value="ECO:0007669"/>
    <property type="project" value="UniProtKB-SubCell"/>
</dbReference>
<protein>
    <recommendedName>
        <fullName evidence="5 17">NADH-ubiquinone oxidoreductase chain 4</fullName>
        <ecNumber evidence="4 17">7.1.1.2</ecNumber>
    </recommendedName>
</protein>
<comment type="function">
    <text evidence="17">Core subunit of the mitochondrial membrane respiratory chain NADH dehydrogenase (Complex I) which catalyzes electron transfer from NADH through the respiratory chain, using ubiquinone as an electron acceptor. Essential for the catalytic activity and assembly of complex I.</text>
</comment>
<dbReference type="AlphaFoldDB" id="A8VTX0"/>
<keyword evidence="14 17" id="KW-0496">Mitochondrion</keyword>
<organism evidence="19">
    <name type="scientific">Bothriometopus macrocnemis</name>
    <dbReference type="NCBI Taxonomy" id="475769"/>
    <lineage>
        <taxon>Eukaryota</taxon>
        <taxon>Metazoa</taxon>
        <taxon>Ecdysozoa</taxon>
        <taxon>Arthropoda</taxon>
        <taxon>Hexapoda</taxon>
        <taxon>Insecta</taxon>
        <taxon>Pterygota</taxon>
        <taxon>Neoptera</taxon>
        <taxon>Paraneoptera</taxon>
        <taxon>Psocodea</taxon>
        <taxon>Troctomorpha</taxon>
        <taxon>Phthiraptera</taxon>
        <taxon>Ischnocera</taxon>
        <taxon>Philopteridae</taxon>
        <taxon>Bothriometopus</taxon>
    </lineage>
</organism>
<feature type="transmembrane region" description="Helical" evidence="17">
    <location>
        <begin position="361"/>
        <end position="391"/>
    </location>
</feature>
<evidence type="ECO:0000256" key="4">
    <source>
        <dbReference type="ARBA" id="ARBA00012944"/>
    </source>
</evidence>
<evidence type="ECO:0000256" key="15">
    <source>
        <dbReference type="ARBA" id="ARBA00023136"/>
    </source>
</evidence>
<dbReference type="GO" id="GO:0015990">
    <property type="term" value="P:electron transport coupled proton transport"/>
    <property type="evidence" value="ECO:0007669"/>
    <property type="project" value="TreeGrafter"/>
</dbReference>
<keyword evidence="10 17" id="KW-0249">Electron transport</keyword>
<evidence type="ECO:0000256" key="13">
    <source>
        <dbReference type="ARBA" id="ARBA00023075"/>
    </source>
</evidence>
<evidence type="ECO:0000256" key="17">
    <source>
        <dbReference type="RuleBase" id="RU003297"/>
    </source>
</evidence>
<feature type="domain" description="NADH:quinone oxidoreductase/Mrp antiporter transmembrane" evidence="18">
    <location>
        <begin position="95"/>
        <end position="376"/>
    </location>
</feature>
<dbReference type="PANTHER" id="PTHR43507">
    <property type="entry name" value="NADH-UBIQUINONE OXIDOREDUCTASE CHAIN 4"/>
    <property type="match status" value="1"/>
</dbReference>
<feature type="transmembrane region" description="Helical" evidence="17">
    <location>
        <begin position="231"/>
        <end position="255"/>
    </location>
</feature>
<dbReference type="GO" id="GO:0048039">
    <property type="term" value="F:ubiquinone binding"/>
    <property type="evidence" value="ECO:0007669"/>
    <property type="project" value="TreeGrafter"/>
</dbReference>
<feature type="transmembrane region" description="Helical" evidence="17">
    <location>
        <begin position="169"/>
        <end position="190"/>
    </location>
</feature>
<feature type="transmembrane region" description="Helical" evidence="17">
    <location>
        <begin position="127"/>
        <end position="148"/>
    </location>
</feature>
<evidence type="ECO:0000256" key="10">
    <source>
        <dbReference type="ARBA" id="ARBA00022982"/>
    </source>
</evidence>
<reference evidence="19" key="1">
    <citation type="journal article" date="2007" name="J. Mol. Evol.">
        <title>The mitochondrial genome of the screamer louse Bothriometopus (phthiraptera: ischnocera): effects of extensive gene rearrangements on the evolution of the genome.</title>
        <authorList>
            <person name="Cameron S.L."/>
            <person name="Johnson K.P."/>
            <person name="Whiting M.F."/>
        </authorList>
    </citation>
    <scope>NUCLEOTIDE SEQUENCE</scope>
</reference>
<dbReference type="EMBL" id="EU183542">
    <property type="protein sequence ID" value="ABW20533.1"/>
    <property type="molecule type" value="Genomic_DNA"/>
</dbReference>
<evidence type="ECO:0000256" key="6">
    <source>
        <dbReference type="ARBA" id="ARBA00022448"/>
    </source>
</evidence>
<keyword evidence="15 17" id="KW-0472">Membrane</keyword>
<evidence type="ECO:0000256" key="16">
    <source>
        <dbReference type="ARBA" id="ARBA00049551"/>
    </source>
</evidence>
<dbReference type="PANTHER" id="PTHR43507:SF20">
    <property type="entry name" value="NADH-UBIQUINONE OXIDOREDUCTASE CHAIN 4"/>
    <property type="match status" value="1"/>
</dbReference>
<dbReference type="Pfam" id="PF00361">
    <property type="entry name" value="Proton_antipo_M"/>
    <property type="match status" value="1"/>
</dbReference>
<dbReference type="RefSeq" id="YP_010449177.1">
    <property type="nucleotide sequence ID" value="NC_065455.1"/>
</dbReference>
<name>A8VTX0_9NEOP</name>
<evidence type="ECO:0000256" key="9">
    <source>
        <dbReference type="ARBA" id="ARBA00022967"/>
    </source>
</evidence>
<dbReference type="GO" id="GO:0042773">
    <property type="term" value="P:ATP synthesis coupled electron transport"/>
    <property type="evidence" value="ECO:0007669"/>
    <property type="project" value="InterPro"/>
</dbReference>
<evidence type="ECO:0000313" key="19">
    <source>
        <dbReference type="EMBL" id="ABW20533.1"/>
    </source>
</evidence>
<feature type="transmembrane region" description="Helical" evidence="17">
    <location>
        <begin position="85"/>
        <end position="115"/>
    </location>
</feature>
<dbReference type="GO" id="GO:0003954">
    <property type="term" value="F:NADH dehydrogenase activity"/>
    <property type="evidence" value="ECO:0007669"/>
    <property type="project" value="TreeGrafter"/>
</dbReference>
<comment type="function">
    <text evidence="1">Core subunit of the mitochondrial membrane respiratory chain NADH dehydrogenase (Complex I) that is believed to belong to the minimal assembly required for catalysis. Complex I functions in the transfer of electrons from NADH to the respiratory chain. The immediate electron acceptor for the enzyme is believed to be ubiquinone.</text>
</comment>